<name>A0A0A2V6J5_PARBA</name>
<dbReference type="EMBL" id="KN293997">
    <property type="protein sequence ID" value="KGQ01705.1"/>
    <property type="molecule type" value="Genomic_DNA"/>
</dbReference>
<evidence type="ECO:0000313" key="2">
    <source>
        <dbReference type="Proteomes" id="UP000002059"/>
    </source>
</evidence>
<gene>
    <name evidence="1" type="ORF">PAAG_11551</name>
</gene>
<organism evidence="1 2">
    <name type="scientific">Paracoccidioides lutzii (strain ATCC MYA-826 / Pb01)</name>
    <name type="common">Paracoccidioides brasiliensis</name>
    <dbReference type="NCBI Taxonomy" id="502779"/>
    <lineage>
        <taxon>Eukaryota</taxon>
        <taxon>Fungi</taxon>
        <taxon>Dikarya</taxon>
        <taxon>Ascomycota</taxon>
        <taxon>Pezizomycotina</taxon>
        <taxon>Eurotiomycetes</taxon>
        <taxon>Eurotiomycetidae</taxon>
        <taxon>Onygenales</taxon>
        <taxon>Ajellomycetaceae</taxon>
        <taxon>Paracoccidioides</taxon>
    </lineage>
</organism>
<sequence>MNYALDECQPNGKIPVFTSYRARQFTYQGIPTQSEVRTASRSSNCDGKLKQDSFLSGTGTTDAFIRSQCLSR</sequence>
<proteinExistence type="predicted"/>
<dbReference type="AlphaFoldDB" id="A0A0A2V6J5"/>
<dbReference type="KEGG" id="pbl:PAAG_11551"/>
<reference evidence="1 2" key="1">
    <citation type="journal article" date="2011" name="PLoS Genet.">
        <title>Comparative genomic analysis of human fungal pathogens causing paracoccidioidomycosis.</title>
        <authorList>
            <person name="Desjardins C.A."/>
            <person name="Champion M.D."/>
            <person name="Holder J.W."/>
            <person name="Muszewska A."/>
            <person name="Goldberg J."/>
            <person name="Bailao A.M."/>
            <person name="Brigido M.M."/>
            <person name="Ferreira M.E."/>
            <person name="Garcia A.M."/>
            <person name="Grynberg M."/>
            <person name="Gujja S."/>
            <person name="Heiman D.I."/>
            <person name="Henn M.R."/>
            <person name="Kodira C.D."/>
            <person name="Leon-Narvaez H."/>
            <person name="Longo L.V."/>
            <person name="Ma L.J."/>
            <person name="Malavazi I."/>
            <person name="Matsuo A.L."/>
            <person name="Morais F.V."/>
            <person name="Pereira M."/>
            <person name="Rodriguez-Brito S."/>
            <person name="Sakthikumar S."/>
            <person name="Salem-Izacc S.M."/>
            <person name="Sykes S.M."/>
            <person name="Teixeira M.M."/>
            <person name="Vallejo M.C."/>
            <person name="Walter M.E."/>
            <person name="Yandava C."/>
            <person name="Young S."/>
            <person name="Zeng Q."/>
            <person name="Zucker J."/>
            <person name="Felipe M.S."/>
            <person name="Goldman G.H."/>
            <person name="Haas B.J."/>
            <person name="McEwen J.G."/>
            <person name="Nino-Vega G."/>
            <person name="Puccia R."/>
            <person name="San-Blas G."/>
            <person name="Soares C.M."/>
            <person name="Birren B.W."/>
            <person name="Cuomo C.A."/>
        </authorList>
    </citation>
    <scope>NUCLEOTIDE SEQUENCE [LARGE SCALE GENOMIC DNA]</scope>
    <source>
        <strain evidence="2">ATCC MYA-826 / Pb01</strain>
    </source>
</reference>
<dbReference type="HOGENOM" id="CLU_2722877_0_0_1"/>
<dbReference type="GeneID" id="26970511"/>
<keyword evidence="2" id="KW-1185">Reference proteome</keyword>
<accession>A0A0A2V6J5</accession>
<evidence type="ECO:0000313" key="1">
    <source>
        <dbReference type="EMBL" id="KGQ01705.1"/>
    </source>
</evidence>
<protein>
    <submittedName>
        <fullName evidence="1">Uncharacterized protein</fullName>
    </submittedName>
</protein>
<dbReference type="VEuPathDB" id="FungiDB:PAAG_11551"/>
<dbReference type="RefSeq" id="XP_015703206.1">
    <property type="nucleotide sequence ID" value="XM_015847182.1"/>
</dbReference>
<dbReference type="Proteomes" id="UP000002059">
    <property type="component" value="Partially assembled WGS sequence"/>
</dbReference>